<dbReference type="Proteomes" id="UP000030758">
    <property type="component" value="Unassembled WGS sequence"/>
</dbReference>
<protein>
    <submittedName>
        <fullName evidence="2">Uncharacterized protein</fullName>
    </submittedName>
</protein>
<sequence>MTEILMLRFIVNASYKQANSSASLREIWKDYNLRDALDRLTMEMRSGLWRKPCPEAMVNSENFE</sequence>
<dbReference type="EMBL" id="KL367482">
    <property type="protein sequence ID" value="KFD71399.1"/>
    <property type="molecule type" value="Genomic_DNA"/>
</dbReference>
<reference evidence="2 3" key="1">
    <citation type="journal article" date="2014" name="Nat. Genet.">
        <title>Genome and transcriptome of the porcine whipworm Trichuris suis.</title>
        <authorList>
            <person name="Jex A.R."/>
            <person name="Nejsum P."/>
            <person name="Schwarz E.M."/>
            <person name="Hu L."/>
            <person name="Young N.D."/>
            <person name="Hall R.S."/>
            <person name="Korhonen P.K."/>
            <person name="Liao S."/>
            <person name="Thamsborg S."/>
            <person name="Xia J."/>
            <person name="Xu P."/>
            <person name="Wang S."/>
            <person name="Scheerlinck J.P."/>
            <person name="Hofmann A."/>
            <person name="Sternberg P.W."/>
            <person name="Wang J."/>
            <person name="Gasser R.B."/>
        </authorList>
    </citation>
    <scope>NUCLEOTIDE SEQUENCE [LARGE SCALE GENOMIC DNA]</scope>
    <source>
        <strain evidence="2">DCEP-RM93F</strain>
        <strain evidence="1">DCEP-RM93M</strain>
    </source>
</reference>
<evidence type="ECO:0000313" key="2">
    <source>
        <dbReference type="EMBL" id="KFD71399.1"/>
    </source>
</evidence>
<name>A0A085NPK3_9BILA</name>
<evidence type="ECO:0000313" key="1">
    <source>
        <dbReference type="EMBL" id="KFD51987.1"/>
    </source>
</evidence>
<accession>A0A085NPK3</accession>
<gene>
    <name evidence="1" type="ORF">M513_07119</name>
    <name evidence="2" type="ORF">M514_07119</name>
</gene>
<evidence type="ECO:0000313" key="3">
    <source>
        <dbReference type="Proteomes" id="UP000030764"/>
    </source>
</evidence>
<keyword evidence="3" id="KW-1185">Reference proteome</keyword>
<proteinExistence type="predicted"/>
<organism evidence="2">
    <name type="scientific">Trichuris suis</name>
    <name type="common">pig whipworm</name>
    <dbReference type="NCBI Taxonomy" id="68888"/>
    <lineage>
        <taxon>Eukaryota</taxon>
        <taxon>Metazoa</taxon>
        <taxon>Ecdysozoa</taxon>
        <taxon>Nematoda</taxon>
        <taxon>Enoplea</taxon>
        <taxon>Dorylaimia</taxon>
        <taxon>Trichinellida</taxon>
        <taxon>Trichuridae</taxon>
        <taxon>Trichuris</taxon>
    </lineage>
</organism>
<dbReference type="EMBL" id="KL363233">
    <property type="protein sequence ID" value="KFD51987.1"/>
    <property type="molecule type" value="Genomic_DNA"/>
</dbReference>
<dbReference type="AlphaFoldDB" id="A0A085NPK3"/>
<dbReference type="Proteomes" id="UP000030764">
    <property type="component" value="Unassembled WGS sequence"/>
</dbReference>